<dbReference type="RefSeq" id="WP_130064899.1">
    <property type="nucleotide sequence ID" value="NZ_AP031440.1"/>
</dbReference>
<dbReference type="EMBL" id="VVXH01000005">
    <property type="protein sequence ID" value="KAA2379317.1"/>
    <property type="molecule type" value="Genomic_DNA"/>
</dbReference>
<evidence type="ECO:0000313" key="2">
    <source>
        <dbReference type="EMBL" id="KAA2379317.1"/>
    </source>
</evidence>
<gene>
    <name evidence="2" type="ORF">F2Y10_06640</name>
</gene>
<keyword evidence="1" id="KW-0472">Membrane</keyword>
<protein>
    <recommendedName>
        <fullName evidence="4">FeoB-associated Cys-rich membrane protein</fullName>
    </recommendedName>
</protein>
<keyword evidence="1" id="KW-0812">Transmembrane</keyword>
<reference evidence="2 3" key="1">
    <citation type="journal article" date="2019" name="Nat. Med.">
        <title>A library of human gut bacterial isolates paired with longitudinal multiomics data enables mechanistic microbiome research.</title>
        <authorList>
            <person name="Poyet M."/>
            <person name="Groussin M."/>
            <person name="Gibbons S.M."/>
            <person name="Avila-Pacheco J."/>
            <person name="Jiang X."/>
            <person name="Kearney S.M."/>
            <person name="Perrotta A.R."/>
            <person name="Berdy B."/>
            <person name="Zhao S."/>
            <person name="Lieberman T.D."/>
            <person name="Swanson P.K."/>
            <person name="Smith M."/>
            <person name="Roesemann S."/>
            <person name="Alexander J.E."/>
            <person name="Rich S.A."/>
            <person name="Livny J."/>
            <person name="Vlamakis H."/>
            <person name="Clish C."/>
            <person name="Bullock K."/>
            <person name="Deik A."/>
            <person name="Scott J."/>
            <person name="Pierce K.A."/>
            <person name="Xavier R.J."/>
            <person name="Alm E.J."/>
        </authorList>
    </citation>
    <scope>NUCLEOTIDE SEQUENCE [LARGE SCALE GENOMIC DNA]</scope>
    <source>
        <strain evidence="2 3">BIOML-A266</strain>
    </source>
</reference>
<keyword evidence="1" id="KW-1133">Transmembrane helix</keyword>
<feature type="transmembrane region" description="Helical" evidence="1">
    <location>
        <begin position="6"/>
        <end position="24"/>
    </location>
</feature>
<dbReference type="Proteomes" id="UP000322940">
    <property type="component" value="Unassembled WGS sequence"/>
</dbReference>
<proteinExistence type="predicted"/>
<evidence type="ECO:0000256" key="1">
    <source>
        <dbReference type="SAM" id="Phobius"/>
    </source>
</evidence>
<comment type="caution">
    <text evidence="2">The sequence shown here is derived from an EMBL/GenBank/DDBJ whole genome shotgun (WGS) entry which is preliminary data.</text>
</comment>
<evidence type="ECO:0008006" key="4">
    <source>
        <dbReference type="Google" id="ProtNLM"/>
    </source>
</evidence>
<name>A0A5B3H0R5_9BACT</name>
<evidence type="ECO:0000313" key="3">
    <source>
        <dbReference type="Proteomes" id="UP000322940"/>
    </source>
</evidence>
<sequence length="59" mass="6425">MGWQDFAVWGIGIVVAAVVLRRMWCFFRGRGRGGCASCASTHCALKTARRRGRGGNGRP</sequence>
<dbReference type="AlphaFoldDB" id="A0A5B3H0R5"/>
<organism evidence="2 3">
    <name type="scientific">Alistipes onderdonkii</name>
    <dbReference type="NCBI Taxonomy" id="328813"/>
    <lineage>
        <taxon>Bacteria</taxon>
        <taxon>Pseudomonadati</taxon>
        <taxon>Bacteroidota</taxon>
        <taxon>Bacteroidia</taxon>
        <taxon>Bacteroidales</taxon>
        <taxon>Rikenellaceae</taxon>
        <taxon>Alistipes</taxon>
    </lineage>
</organism>
<accession>A0A5B3H0R5</accession>